<dbReference type="InterPro" id="IPR019734">
    <property type="entry name" value="TPR_rpt"/>
</dbReference>
<evidence type="ECO:0000259" key="5">
    <source>
        <dbReference type="Pfam" id="PF12770"/>
    </source>
</evidence>
<dbReference type="Pfam" id="PF13424">
    <property type="entry name" value="TPR_12"/>
    <property type="match status" value="6"/>
</dbReference>
<feature type="domain" description="CHAT" evidence="5">
    <location>
        <begin position="1195"/>
        <end position="1523"/>
    </location>
</feature>
<feature type="repeat" description="TPR" evidence="3">
    <location>
        <begin position="608"/>
        <end position="641"/>
    </location>
</feature>
<reference evidence="6 7" key="1">
    <citation type="submission" date="2019-03" db="EMBL/GenBank/DDBJ databases">
        <authorList>
            <person name="Kim M.K.M."/>
        </authorList>
    </citation>
    <scope>NUCLEOTIDE SEQUENCE [LARGE SCALE GENOMIC DNA]</scope>
    <source>
        <strain evidence="6 7">17J68-15</strain>
    </source>
</reference>
<keyword evidence="4" id="KW-0732">Signal</keyword>
<feature type="repeat" description="TPR" evidence="3">
    <location>
        <begin position="774"/>
        <end position="807"/>
    </location>
</feature>
<keyword evidence="1" id="KW-0677">Repeat</keyword>
<dbReference type="Proteomes" id="UP000295164">
    <property type="component" value="Unassembled WGS sequence"/>
</dbReference>
<dbReference type="SUPFAM" id="SSF48452">
    <property type="entry name" value="TPR-like"/>
    <property type="match status" value="6"/>
</dbReference>
<dbReference type="InterPro" id="IPR024983">
    <property type="entry name" value="CHAT_dom"/>
</dbReference>
<keyword evidence="7" id="KW-1185">Reference proteome</keyword>
<feature type="chain" id="PRO_5020886796" evidence="4">
    <location>
        <begin position="23"/>
        <end position="1523"/>
    </location>
</feature>
<evidence type="ECO:0000313" key="7">
    <source>
        <dbReference type="Proteomes" id="UP000295164"/>
    </source>
</evidence>
<feature type="repeat" description="TPR" evidence="3">
    <location>
        <begin position="397"/>
        <end position="430"/>
    </location>
</feature>
<dbReference type="PANTHER" id="PTHR45641:SF19">
    <property type="entry name" value="NEPHROCYSTIN-3"/>
    <property type="match status" value="1"/>
</dbReference>
<dbReference type="EMBL" id="SKFH01000012">
    <property type="protein sequence ID" value="TCZ71808.1"/>
    <property type="molecule type" value="Genomic_DNA"/>
</dbReference>
<dbReference type="InterPro" id="IPR011990">
    <property type="entry name" value="TPR-like_helical_dom_sf"/>
</dbReference>
<accession>A0A4R4E184</accession>
<evidence type="ECO:0000256" key="3">
    <source>
        <dbReference type="PROSITE-ProRule" id="PRU00339"/>
    </source>
</evidence>
<protein>
    <submittedName>
        <fullName evidence="6">Tetratricopeptide repeat protein</fullName>
    </submittedName>
</protein>
<sequence>MRRPLRILLLLGLLTGAQRLRAQEPAAWRSRWQSARDSTHALLERGDYNKAAPYADTVLLLARRFARNDSNYRKSLYTAAEVYRKLERFRKAAPLYHDELALSVARGGPTAAAGHYHYALFCYSKSDYRRADRYYRLAAAYPWPHDSTYSSLLNDWALVQDALGNPAAAIGLLRRSLQVKDSLSGKEHPDYATSLANLASAYRSTGRLDTAILLLEEALAIRRRVQGNGHPYYPLALGQLAGIYLDQGAPERAEALYTSTLQELDPSGNNYPDVLIRVGRLYQRRARYDSALQCYRQARSLIAATAANEAAYRNVLADLADCFADGGRPDSADAIYREWIRLTERKAGTGTAYADALAGYAGFLRKTGRNTAAARAYLRQVADIYRQSAGTLSIGYIRKLRALGAFYYDQYRYAEAARCYQEALRLGEQVYGRQHPDYAATLNDLANVYADQKRLRGKAEALYRQSLQIDEAIYGRKNANYLVSLYNLAAYFNKTGQPARALPLYRELAAGRRELFGERHPGYRKAVVGLAETYEALEDNSQAIDTYKKLIVLCRMVEDTLSENYLSWLNSLAVLYDKEEDYGQALPLYSQVLALRIRTSGRSNPECAQEFRNLAYCYQEMDSLEQALPLYREALALWKRGEGVRSESYADACDELLELYGSLGRYTEMIALALERANVVADWKGSSSGEYALALKAVGAAYYGQGRLLDARHFYQAALQIFRKTKPGSEDVSVLTDDLANTYSAMGEFARAIPLYEESLAITLRLFGKVIDYATTLNNLGSAYDQMGDLKKAEQCIREALAIVLRIKGKGDPKYAGYLSDLAAQLKYRRKYGEALAAYEEAVRILTAQRESKRLAHVLNGLGDLYRRQGQYSKAREAFTRASAIILNRTGKESQDYTVCLSHQINLFRDEKNFPEAIRVQKELQAIRKKVIGINARGYIDGINSLAYLHFRSGRQEEARGYLLQGLRQWYAYLRRQLGSFSAREQEKMLAEFSGPQEIALSAQQQWFPGDSEFRNTLFHTIAGYNGLVLQGQSLLSGWALRQRDSSVLRRYQEWRTRSEELTIALQQGGDVALLDSLEQATDDAQKTLLQAAPSFAKVFQQDTISTTRVARSLQPGEVLVNWVPYRWYTPERGATDSVFYGAFILRPGSSAPQFLNVFEQAPLQQALRFYYNKGDRGIGVRNRADSINMDSLQKRLYQLVWQPLEPYLQGAKRVYLLPGGLLNKLSFSALIGPRDSFLIDRYELHTILNIRDLESRSPTGDAFNRVSLFGGALYDSSSTAGGAPGPDSTEATARYLPGKASRAAGDARFRYLEGTRREVLRIDSLLAGRSRLFVGTAASEGNFKRQSGNAAPGVLHIATHGFYFPQQQGGKEAPQSTGERFRQSDQPLLRSGLVLSGVNRYWNSSAPPGTEDGILTAQEIAGLDFSEVQLVVLSACQTALGDINNTQGVYGLQRAFRMAGVPDMIISLWEVPDAETAELMTAFYSGLAAGRRPYEAFRVAQQQLKDKYHDPHKWAAFLLLGE</sequence>
<organism evidence="6 7">
    <name type="scientific">Flaviaesturariibacter aridisoli</name>
    <dbReference type="NCBI Taxonomy" id="2545761"/>
    <lineage>
        <taxon>Bacteria</taxon>
        <taxon>Pseudomonadati</taxon>
        <taxon>Bacteroidota</taxon>
        <taxon>Chitinophagia</taxon>
        <taxon>Chitinophagales</taxon>
        <taxon>Chitinophagaceae</taxon>
        <taxon>Flaviaestuariibacter</taxon>
    </lineage>
</organism>
<feature type="signal peptide" evidence="4">
    <location>
        <begin position="1"/>
        <end position="22"/>
    </location>
</feature>
<evidence type="ECO:0000256" key="2">
    <source>
        <dbReference type="ARBA" id="ARBA00022803"/>
    </source>
</evidence>
<dbReference type="PANTHER" id="PTHR45641">
    <property type="entry name" value="TETRATRICOPEPTIDE REPEAT PROTEIN (AFU_ORTHOLOGUE AFUA_6G03870)"/>
    <property type="match status" value="1"/>
</dbReference>
<dbReference type="Pfam" id="PF12770">
    <property type="entry name" value="CHAT"/>
    <property type="match status" value="1"/>
</dbReference>
<feature type="repeat" description="TPR" evidence="3">
    <location>
        <begin position="856"/>
        <end position="889"/>
    </location>
</feature>
<dbReference type="SMART" id="SM00028">
    <property type="entry name" value="TPR"/>
    <property type="match status" value="16"/>
</dbReference>
<evidence type="ECO:0000313" key="6">
    <source>
        <dbReference type="EMBL" id="TCZ71808.1"/>
    </source>
</evidence>
<keyword evidence="2 3" id="KW-0802">TPR repeat</keyword>
<dbReference type="RefSeq" id="WP_131851961.1">
    <property type="nucleotide sequence ID" value="NZ_SKFH01000012.1"/>
</dbReference>
<gene>
    <name evidence="6" type="ORF">E0486_09670</name>
</gene>
<comment type="caution">
    <text evidence="6">The sequence shown here is derived from an EMBL/GenBank/DDBJ whole genome shotgun (WGS) entry which is preliminary data.</text>
</comment>
<dbReference type="OrthoDB" id="9771112at2"/>
<dbReference type="PROSITE" id="PS50005">
    <property type="entry name" value="TPR"/>
    <property type="match status" value="5"/>
</dbReference>
<evidence type="ECO:0000256" key="1">
    <source>
        <dbReference type="ARBA" id="ARBA00022737"/>
    </source>
</evidence>
<dbReference type="Gene3D" id="1.25.40.10">
    <property type="entry name" value="Tetratricopeptide repeat domain"/>
    <property type="match status" value="6"/>
</dbReference>
<evidence type="ECO:0000256" key="4">
    <source>
        <dbReference type="SAM" id="SignalP"/>
    </source>
</evidence>
<name>A0A4R4E184_9BACT</name>
<proteinExistence type="predicted"/>
<feature type="repeat" description="TPR" evidence="3">
    <location>
        <begin position="272"/>
        <end position="305"/>
    </location>
</feature>